<name>A0A7J8TTU3_9ROSI</name>
<proteinExistence type="predicted"/>
<protein>
    <submittedName>
        <fullName evidence="1">Uncharacterized protein</fullName>
    </submittedName>
</protein>
<comment type="caution">
    <text evidence="1">The sequence shown here is derived from an EMBL/GenBank/DDBJ whole genome shotgun (WGS) entry which is preliminary data.</text>
</comment>
<dbReference type="Proteomes" id="UP000593573">
    <property type="component" value="Unassembled WGS sequence"/>
</dbReference>
<evidence type="ECO:0000313" key="2">
    <source>
        <dbReference type="Proteomes" id="UP000593573"/>
    </source>
</evidence>
<dbReference type="EMBL" id="JABFAB010000002">
    <property type="protein sequence ID" value="MBA0641622.1"/>
    <property type="molecule type" value="Genomic_DNA"/>
</dbReference>
<dbReference type="AlphaFoldDB" id="A0A7J8TTU3"/>
<feature type="non-terminal residue" evidence="1">
    <location>
        <position position="1"/>
    </location>
</feature>
<sequence>MENDIANLNIANGEEEAWQVHLEEDVAKGELQFYLEESLLSISYLREKRYLFRFNYEIDVDRVVD</sequence>
<keyword evidence="2" id="KW-1185">Reference proteome</keyword>
<accession>A0A7J8TTU3</accession>
<evidence type="ECO:0000313" key="1">
    <source>
        <dbReference type="EMBL" id="MBA0641622.1"/>
    </source>
</evidence>
<gene>
    <name evidence="1" type="ORF">Goklo_026154</name>
</gene>
<organism evidence="1 2">
    <name type="scientific">Gossypium klotzschianum</name>
    <dbReference type="NCBI Taxonomy" id="34286"/>
    <lineage>
        <taxon>Eukaryota</taxon>
        <taxon>Viridiplantae</taxon>
        <taxon>Streptophyta</taxon>
        <taxon>Embryophyta</taxon>
        <taxon>Tracheophyta</taxon>
        <taxon>Spermatophyta</taxon>
        <taxon>Magnoliopsida</taxon>
        <taxon>eudicotyledons</taxon>
        <taxon>Gunneridae</taxon>
        <taxon>Pentapetalae</taxon>
        <taxon>rosids</taxon>
        <taxon>malvids</taxon>
        <taxon>Malvales</taxon>
        <taxon>Malvaceae</taxon>
        <taxon>Malvoideae</taxon>
        <taxon>Gossypium</taxon>
    </lineage>
</organism>
<reference evidence="1 2" key="1">
    <citation type="journal article" date="2019" name="Genome Biol. Evol.">
        <title>Insights into the evolution of the New World diploid cottons (Gossypium, subgenus Houzingenia) based on genome sequencing.</title>
        <authorList>
            <person name="Grover C.E."/>
            <person name="Arick M.A. 2nd"/>
            <person name="Thrash A."/>
            <person name="Conover J.L."/>
            <person name="Sanders W.S."/>
            <person name="Peterson D.G."/>
            <person name="Frelichowski J.E."/>
            <person name="Scheffler J.A."/>
            <person name="Scheffler B.E."/>
            <person name="Wendel J.F."/>
        </authorList>
    </citation>
    <scope>NUCLEOTIDE SEQUENCE [LARGE SCALE GENOMIC DNA]</scope>
    <source>
        <strain evidence="1">57</strain>
        <tissue evidence="1">Leaf</tissue>
    </source>
</reference>